<proteinExistence type="predicted"/>
<organism evidence="1">
    <name type="scientific">Rhizophora mucronata</name>
    <name type="common">Asiatic mangrove</name>
    <dbReference type="NCBI Taxonomy" id="61149"/>
    <lineage>
        <taxon>Eukaryota</taxon>
        <taxon>Viridiplantae</taxon>
        <taxon>Streptophyta</taxon>
        <taxon>Embryophyta</taxon>
        <taxon>Tracheophyta</taxon>
        <taxon>Spermatophyta</taxon>
        <taxon>Magnoliopsida</taxon>
        <taxon>eudicotyledons</taxon>
        <taxon>Gunneridae</taxon>
        <taxon>Pentapetalae</taxon>
        <taxon>rosids</taxon>
        <taxon>fabids</taxon>
        <taxon>Malpighiales</taxon>
        <taxon>Rhizophoraceae</taxon>
        <taxon>Rhizophora</taxon>
    </lineage>
</organism>
<sequence length="22" mass="2640">MFIILLISTWLMGTEIEWSENL</sequence>
<dbReference type="EMBL" id="GGEC01078240">
    <property type="protein sequence ID" value="MBX58724.1"/>
    <property type="molecule type" value="Transcribed_RNA"/>
</dbReference>
<accession>A0A2P2PVG3</accession>
<evidence type="ECO:0000313" key="1">
    <source>
        <dbReference type="EMBL" id="MBX58724.1"/>
    </source>
</evidence>
<dbReference type="AlphaFoldDB" id="A0A2P2PVG3"/>
<reference evidence="1" key="1">
    <citation type="submission" date="2018-02" db="EMBL/GenBank/DDBJ databases">
        <title>Rhizophora mucronata_Transcriptome.</title>
        <authorList>
            <person name="Meera S.P."/>
            <person name="Sreeshan A."/>
            <person name="Augustine A."/>
        </authorList>
    </citation>
    <scope>NUCLEOTIDE SEQUENCE</scope>
    <source>
        <tissue evidence="1">Leaf</tissue>
    </source>
</reference>
<protein>
    <submittedName>
        <fullName evidence="1">Uncharacterized protein</fullName>
    </submittedName>
</protein>
<name>A0A2P2PVG3_RHIMU</name>